<keyword evidence="1" id="KW-0732">Signal</keyword>
<reference evidence="2 3" key="1">
    <citation type="journal article" date="2016" name="Nat. Commun.">
        <title>Extremotolerant tardigrade genome and improved radiotolerance of human cultured cells by tardigrade-unique protein.</title>
        <authorList>
            <person name="Hashimoto T."/>
            <person name="Horikawa D.D."/>
            <person name="Saito Y."/>
            <person name="Kuwahara H."/>
            <person name="Kozuka-Hata H."/>
            <person name="Shin-I T."/>
            <person name="Minakuchi Y."/>
            <person name="Ohishi K."/>
            <person name="Motoyama A."/>
            <person name="Aizu T."/>
            <person name="Enomoto A."/>
            <person name="Kondo K."/>
            <person name="Tanaka S."/>
            <person name="Hara Y."/>
            <person name="Koshikawa S."/>
            <person name="Sagara H."/>
            <person name="Miura T."/>
            <person name="Yokobori S."/>
            <person name="Miyagawa K."/>
            <person name="Suzuki Y."/>
            <person name="Kubo T."/>
            <person name="Oyama M."/>
            <person name="Kohara Y."/>
            <person name="Fujiyama A."/>
            <person name="Arakawa K."/>
            <person name="Katayama T."/>
            <person name="Toyoda A."/>
            <person name="Kunieda T."/>
        </authorList>
    </citation>
    <scope>NUCLEOTIDE SEQUENCE [LARGE SCALE GENOMIC DNA]</scope>
    <source>
        <strain evidence="2 3">YOKOZUNA-1</strain>
    </source>
</reference>
<organism evidence="2 3">
    <name type="scientific">Ramazzottius varieornatus</name>
    <name type="common">Water bear</name>
    <name type="synonym">Tardigrade</name>
    <dbReference type="NCBI Taxonomy" id="947166"/>
    <lineage>
        <taxon>Eukaryota</taxon>
        <taxon>Metazoa</taxon>
        <taxon>Ecdysozoa</taxon>
        <taxon>Tardigrada</taxon>
        <taxon>Eutardigrada</taxon>
        <taxon>Parachela</taxon>
        <taxon>Hypsibioidea</taxon>
        <taxon>Ramazzottiidae</taxon>
        <taxon>Ramazzottius</taxon>
    </lineage>
</organism>
<protein>
    <submittedName>
        <fullName evidence="2">Uncharacterized protein</fullName>
    </submittedName>
</protein>
<dbReference type="EMBL" id="BDGG01000016">
    <property type="protein sequence ID" value="GAV07840.1"/>
    <property type="molecule type" value="Genomic_DNA"/>
</dbReference>
<dbReference type="AlphaFoldDB" id="A0A1D1W2T4"/>
<accession>A0A1D1W2T4</accession>
<proteinExistence type="predicted"/>
<evidence type="ECO:0000256" key="1">
    <source>
        <dbReference type="SAM" id="SignalP"/>
    </source>
</evidence>
<keyword evidence="3" id="KW-1185">Reference proteome</keyword>
<sequence length="190" mass="20940">MWTTCFLAIFVVAGALSTACGNRNQDVAFPPVNFSEHPECNRPSSGQVPLPKVSTSFGLNMEMKVRRPGAELGRAKFEMVTSKVFYDSIGQRGAVIAPFYNSTRAIILLDFKKNFGYDVKAGDCTKHDIHSREFGSGNVNEPATFLAKITGAFKVLKQSKLDVSEPVYLGDALTARETQWDSMYLRPCEG</sequence>
<evidence type="ECO:0000313" key="2">
    <source>
        <dbReference type="EMBL" id="GAV07840.1"/>
    </source>
</evidence>
<name>A0A1D1W2T4_RAMVA</name>
<feature type="signal peptide" evidence="1">
    <location>
        <begin position="1"/>
        <end position="21"/>
    </location>
</feature>
<comment type="caution">
    <text evidence="2">The sequence shown here is derived from an EMBL/GenBank/DDBJ whole genome shotgun (WGS) entry which is preliminary data.</text>
</comment>
<evidence type="ECO:0000313" key="3">
    <source>
        <dbReference type="Proteomes" id="UP000186922"/>
    </source>
</evidence>
<dbReference type="Proteomes" id="UP000186922">
    <property type="component" value="Unassembled WGS sequence"/>
</dbReference>
<feature type="chain" id="PRO_5008899137" evidence="1">
    <location>
        <begin position="22"/>
        <end position="190"/>
    </location>
</feature>
<gene>
    <name evidence="2" type="primary">RvY_17627-1</name>
    <name evidence="2" type="synonym">RvY_17627.1</name>
    <name evidence="2" type="ORF">RvY_17627</name>
</gene>